<reference evidence="2" key="1">
    <citation type="journal article" date="2020" name="Nature">
        <title>Giant virus diversity and host interactions through global metagenomics.</title>
        <authorList>
            <person name="Schulz F."/>
            <person name="Roux S."/>
            <person name="Paez-Espino D."/>
            <person name="Jungbluth S."/>
            <person name="Walsh D.A."/>
            <person name="Denef V.J."/>
            <person name="McMahon K.D."/>
            <person name="Konstantinidis K.T."/>
            <person name="Eloe-Fadrosh E.A."/>
            <person name="Kyrpides N.C."/>
            <person name="Woyke T."/>
        </authorList>
    </citation>
    <scope>NUCLEOTIDE SEQUENCE</scope>
    <source>
        <strain evidence="2">GVMAG-M-3300023184-51</strain>
    </source>
</reference>
<dbReference type="GO" id="GO:0003723">
    <property type="term" value="F:RNA binding"/>
    <property type="evidence" value="ECO:0007669"/>
    <property type="project" value="InterPro"/>
</dbReference>
<dbReference type="PANTHER" id="PTHR23355">
    <property type="entry name" value="RIBONUCLEASE"/>
    <property type="match status" value="1"/>
</dbReference>
<proteinExistence type="predicted"/>
<dbReference type="Pfam" id="PF17849">
    <property type="entry name" value="OB_Dis3"/>
    <property type="match status" value="1"/>
</dbReference>
<dbReference type="GO" id="GO:0000175">
    <property type="term" value="F:3'-5'-RNA exonuclease activity"/>
    <property type="evidence" value="ECO:0007669"/>
    <property type="project" value="TreeGrafter"/>
</dbReference>
<protein>
    <recommendedName>
        <fullName evidence="1">RNB domain-containing protein</fullName>
    </recommendedName>
</protein>
<evidence type="ECO:0000313" key="2">
    <source>
        <dbReference type="EMBL" id="QHT88845.1"/>
    </source>
</evidence>
<dbReference type="InterPro" id="IPR050180">
    <property type="entry name" value="RNR_Ribonuclease"/>
</dbReference>
<dbReference type="InterPro" id="IPR001900">
    <property type="entry name" value="RNase_II/R"/>
</dbReference>
<dbReference type="AlphaFoldDB" id="A0A6C0I8W3"/>
<feature type="domain" description="RNB" evidence="1">
    <location>
        <begin position="196"/>
        <end position="468"/>
    </location>
</feature>
<dbReference type="GO" id="GO:0006402">
    <property type="term" value="P:mRNA catabolic process"/>
    <property type="evidence" value="ECO:0007669"/>
    <property type="project" value="TreeGrafter"/>
</dbReference>
<dbReference type="EMBL" id="MN740124">
    <property type="protein sequence ID" value="QHT88845.1"/>
    <property type="molecule type" value="Genomic_DNA"/>
</dbReference>
<dbReference type="PANTHER" id="PTHR23355:SF9">
    <property type="entry name" value="DIS3-LIKE EXONUCLEASE 2"/>
    <property type="match status" value="1"/>
</dbReference>
<dbReference type="InterPro" id="IPR012340">
    <property type="entry name" value="NA-bd_OB-fold"/>
</dbReference>
<dbReference type="GO" id="GO:0000932">
    <property type="term" value="C:P-body"/>
    <property type="evidence" value="ECO:0007669"/>
    <property type="project" value="TreeGrafter"/>
</dbReference>
<organism evidence="2">
    <name type="scientific">viral metagenome</name>
    <dbReference type="NCBI Taxonomy" id="1070528"/>
    <lineage>
        <taxon>unclassified sequences</taxon>
        <taxon>metagenomes</taxon>
        <taxon>organismal metagenomes</taxon>
    </lineage>
</organism>
<dbReference type="SUPFAM" id="SSF50249">
    <property type="entry name" value="Nucleic acid-binding proteins"/>
    <property type="match status" value="1"/>
</dbReference>
<dbReference type="InterPro" id="IPR041505">
    <property type="entry name" value="Dis3_CSD2"/>
</dbReference>
<dbReference type="Pfam" id="PF00773">
    <property type="entry name" value="RNB"/>
    <property type="match status" value="1"/>
</dbReference>
<accession>A0A6C0I8W3</accession>
<sequence>MLYKIVIDDRNYSKWQVYDAPTLTPVTLDLDPCLNHLFSGDVFTYDNESILTIVHSSVRTVDNIPAVLILADNKTYGRHPINNKLFYKCVPDDIRIPPFLVPYELKHVGFSKVFVNQYVTIQFKDWTSKHPQGILTQVIGPVDTLDCFYEYQLYCKSLNASIQRLNKDTTKAIKDKDATNDAFIETICANAGIESRIDWSVFTIDPKGSLDFDDAFSIKRLDNGNTLLSIYIANVTIWLDALNLWQSFSKRISTIYLPDKKRPMLPTILSDCLCSLQAKSKRVAFVLDLELNFNSESESINKSNIVSYKFSNCLIKVIKNFVYEEPDLLKNKHYTQLFDVVSKLCSKTKYIRSIRDSHDVVCYLMVLMNYTCAKEMLLKKVGIFRSALIKKDNLNSDLVDTTMLPDDVGQFIKIWNSTAGQYIDISANLETNISHDLLDLDAYIHITSPIRRLVDLLNIIKFQQAFGLHKLSDGALSFYDSWLRELDYINTTMRAIRKVQIDCNLLNLCFSNPDILLPLYDGYCFDKLERNDGLFQYIVFLPELKITSRITLRDNLENYEKRKYKLFILTNEDKMKKKIRLQLT</sequence>
<name>A0A6C0I8W3_9ZZZZ</name>
<evidence type="ECO:0000259" key="1">
    <source>
        <dbReference type="SMART" id="SM00955"/>
    </source>
</evidence>
<dbReference type="SMART" id="SM00955">
    <property type="entry name" value="RNB"/>
    <property type="match status" value="1"/>
</dbReference>